<dbReference type="InterPro" id="IPR041492">
    <property type="entry name" value="HAD_2"/>
</dbReference>
<dbReference type="EMBL" id="UOGE01000036">
    <property type="protein sequence ID" value="VAX18906.1"/>
    <property type="molecule type" value="Genomic_DNA"/>
</dbReference>
<dbReference type="InterPro" id="IPR050155">
    <property type="entry name" value="HAD-like_hydrolase_sf"/>
</dbReference>
<dbReference type="GO" id="GO:0005829">
    <property type="term" value="C:cytosol"/>
    <property type="evidence" value="ECO:0007669"/>
    <property type="project" value="TreeGrafter"/>
</dbReference>
<dbReference type="AlphaFoldDB" id="A0A3B1BKU2"/>
<reference evidence="1" key="1">
    <citation type="submission" date="2018-06" db="EMBL/GenBank/DDBJ databases">
        <authorList>
            <person name="Zhirakovskaya E."/>
        </authorList>
    </citation>
    <scope>NUCLEOTIDE SEQUENCE</scope>
</reference>
<evidence type="ECO:0000313" key="1">
    <source>
        <dbReference type="EMBL" id="VAX18906.1"/>
    </source>
</evidence>
<organism evidence="1">
    <name type="scientific">hydrothermal vent metagenome</name>
    <dbReference type="NCBI Taxonomy" id="652676"/>
    <lineage>
        <taxon>unclassified sequences</taxon>
        <taxon>metagenomes</taxon>
        <taxon>ecological metagenomes</taxon>
    </lineage>
</organism>
<dbReference type="GO" id="GO:0008967">
    <property type="term" value="F:phosphoglycolate phosphatase activity"/>
    <property type="evidence" value="ECO:0007669"/>
    <property type="project" value="UniProtKB-EC"/>
</dbReference>
<dbReference type="InterPro" id="IPR023214">
    <property type="entry name" value="HAD_sf"/>
</dbReference>
<dbReference type="Pfam" id="PF13419">
    <property type="entry name" value="HAD_2"/>
    <property type="match status" value="1"/>
</dbReference>
<dbReference type="PANTHER" id="PTHR43434:SF1">
    <property type="entry name" value="PHOSPHOGLYCOLATE PHOSPHATASE"/>
    <property type="match status" value="1"/>
</dbReference>
<sequence>MKRFNVDVVVFDLDGTLIDSKEDIANSLNHTFNEVGYDPVPLKVIEGYVGNGIVPLIRMAVESNGHPEKEEEVTTLFRERYWAHLLDKTRLYPGVEETLGKLDENTKWGWSLTSRNGMQRGL</sequence>
<dbReference type="PANTHER" id="PTHR43434">
    <property type="entry name" value="PHOSPHOGLYCOLATE PHOSPHATASE"/>
    <property type="match status" value="1"/>
</dbReference>
<protein>
    <submittedName>
        <fullName evidence="1">Phosphoglycolate phosphatase</fullName>
        <ecNumber evidence="1">3.1.3.18</ecNumber>
    </submittedName>
</protein>
<dbReference type="GO" id="GO:0006281">
    <property type="term" value="P:DNA repair"/>
    <property type="evidence" value="ECO:0007669"/>
    <property type="project" value="TreeGrafter"/>
</dbReference>
<name>A0A3B1BKU2_9ZZZZ</name>
<accession>A0A3B1BKU2</accession>
<dbReference type="Gene3D" id="1.10.150.240">
    <property type="entry name" value="Putative phosphatase, domain 2"/>
    <property type="match status" value="1"/>
</dbReference>
<dbReference type="EC" id="3.1.3.18" evidence="1"/>
<gene>
    <name evidence="1" type="ORF">MNBD_NITROSPINAE02-1711</name>
</gene>
<dbReference type="Gene3D" id="3.40.50.1000">
    <property type="entry name" value="HAD superfamily/HAD-like"/>
    <property type="match status" value="1"/>
</dbReference>
<proteinExistence type="predicted"/>
<keyword evidence="1" id="KW-0378">Hydrolase</keyword>
<dbReference type="InterPro" id="IPR036412">
    <property type="entry name" value="HAD-like_sf"/>
</dbReference>
<dbReference type="InterPro" id="IPR023198">
    <property type="entry name" value="PGP-like_dom2"/>
</dbReference>
<dbReference type="SUPFAM" id="SSF56784">
    <property type="entry name" value="HAD-like"/>
    <property type="match status" value="1"/>
</dbReference>